<dbReference type="Gene3D" id="3.40.630.30">
    <property type="match status" value="1"/>
</dbReference>
<dbReference type="InterPro" id="IPR028939">
    <property type="entry name" value="P5C_Rdtase_cat_N"/>
</dbReference>
<dbReference type="PANTHER" id="PTHR11645">
    <property type="entry name" value="PYRROLINE-5-CARBOXYLATE REDUCTASE"/>
    <property type="match status" value="1"/>
</dbReference>
<organism evidence="6 7">
    <name type="scientific">Janibacter hoylei PVAS-1</name>
    <dbReference type="NCBI Taxonomy" id="1210046"/>
    <lineage>
        <taxon>Bacteria</taxon>
        <taxon>Bacillati</taxon>
        <taxon>Actinomycetota</taxon>
        <taxon>Actinomycetes</taxon>
        <taxon>Micrococcales</taxon>
        <taxon>Intrasporangiaceae</taxon>
        <taxon>Janibacter</taxon>
    </lineage>
</organism>
<comment type="caution">
    <text evidence="6">The sequence shown here is derived from an EMBL/GenBank/DDBJ whole genome shotgun (WGS) entry which is preliminary data.</text>
</comment>
<keyword evidence="4" id="KW-0641">Proline biosynthesis</keyword>
<dbReference type="PANTHER" id="PTHR11645:SF0">
    <property type="entry name" value="PYRROLINE-5-CARBOXYLATE REDUCTASE 3"/>
    <property type="match status" value="1"/>
</dbReference>
<evidence type="ECO:0000256" key="3">
    <source>
        <dbReference type="ARBA" id="ARBA00023002"/>
    </source>
</evidence>
<evidence type="ECO:0000313" key="7">
    <source>
        <dbReference type="Proteomes" id="UP000004474"/>
    </source>
</evidence>
<dbReference type="GO" id="GO:0055129">
    <property type="term" value="P:L-proline biosynthetic process"/>
    <property type="evidence" value="ECO:0007669"/>
    <property type="project" value="UniProtKB-UniRule"/>
</dbReference>
<dbReference type="InterPro" id="IPR008927">
    <property type="entry name" value="6-PGluconate_DH-like_C_sf"/>
</dbReference>
<dbReference type="EMBL" id="ALWX01000003">
    <property type="protein sequence ID" value="EKA62736.1"/>
    <property type="molecule type" value="Genomic_DNA"/>
</dbReference>
<dbReference type="PATRIC" id="fig|1210046.3.peg.183"/>
<dbReference type="eggNOG" id="COG0345">
    <property type="taxonomic scope" value="Bacteria"/>
</dbReference>
<dbReference type="GO" id="GO:0005737">
    <property type="term" value="C:cytoplasm"/>
    <property type="evidence" value="ECO:0007669"/>
    <property type="project" value="UniProtKB-SubCell"/>
</dbReference>
<dbReference type="Pfam" id="PF14748">
    <property type="entry name" value="P5CR_dimer"/>
    <property type="match status" value="1"/>
</dbReference>
<dbReference type="UniPathway" id="UPA00098">
    <property type="reaction ID" value="UER00361"/>
</dbReference>
<dbReference type="GO" id="GO:0016747">
    <property type="term" value="F:acyltransferase activity, transferring groups other than amino-acyl groups"/>
    <property type="evidence" value="ECO:0007669"/>
    <property type="project" value="InterPro"/>
</dbReference>
<dbReference type="Pfam" id="PF03807">
    <property type="entry name" value="F420_oxidored"/>
    <property type="match status" value="1"/>
</dbReference>
<dbReference type="SUPFAM" id="SSF55729">
    <property type="entry name" value="Acyl-CoA N-acyltransferases (Nat)"/>
    <property type="match status" value="1"/>
</dbReference>
<evidence type="ECO:0000259" key="5">
    <source>
        <dbReference type="PROSITE" id="PS51186"/>
    </source>
</evidence>
<dbReference type="Gene3D" id="1.10.3730.10">
    <property type="entry name" value="ProC C-terminal domain-like"/>
    <property type="match status" value="1"/>
</dbReference>
<name>K1E6Q3_9MICO</name>
<evidence type="ECO:0000256" key="4">
    <source>
        <dbReference type="HAMAP-Rule" id="MF_01925"/>
    </source>
</evidence>
<dbReference type="AlphaFoldDB" id="K1E6Q3"/>
<feature type="domain" description="N-acetyltransferase" evidence="5">
    <location>
        <begin position="268"/>
        <end position="420"/>
    </location>
</feature>
<dbReference type="InterPro" id="IPR036291">
    <property type="entry name" value="NAD(P)-bd_dom_sf"/>
</dbReference>
<proteinExistence type="inferred from homology"/>
<evidence type="ECO:0000256" key="1">
    <source>
        <dbReference type="ARBA" id="ARBA00005525"/>
    </source>
</evidence>
<evidence type="ECO:0000256" key="2">
    <source>
        <dbReference type="ARBA" id="ARBA00022857"/>
    </source>
</evidence>
<protein>
    <recommendedName>
        <fullName evidence="4">Pyrroline-5-carboxylate reductase</fullName>
        <shortName evidence="4">P5C reductase</shortName>
        <shortName evidence="4">P5CR</shortName>
        <ecNumber evidence="4">1.5.1.2</ecNumber>
    </recommendedName>
    <alternativeName>
        <fullName evidence="4">PCA reductase</fullName>
    </alternativeName>
</protein>
<comment type="similarity">
    <text evidence="1 4">Belongs to the pyrroline-5-carboxylate reductase family.</text>
</comment>
<dbReference type="SUPFAM" id="SSF51735">
    <property type="entry name" value="NAD(P)-binding Rossmann-fold domains"/>
    <property type="match status" value="1"/>
</dbReference>
<sequence length="423" mass="44082">MTTAIYGVGAMGGAILDGLTTGGDGEVLAVVRTPERAAELRERYADRPGVEVVDALAAAARADVHLVVVKPYAVADLLAQVRDSLRPGSVVVSLALGVSLADLAAALPDGVAAVRGMPNTPARVGQGMTVLSPAADVTAEQLQLVRDVLAPTGATLVLPEAQQGAATALSGSAPAYFYLVVEAMVDAGVARGLTRADALALAGQAARGAGAMLVETGEEAALLRAQVTSPGGLDRCGARPPRGPRGAARARRRRRGLRRACGLMVADWSVRRLTADDWQRYRAMRLAMLLDEPAAYGSSFAREVAYDEQRWRGLFGQAIFLAEARDGLPLGAATLLRLDPADVPEIVAMWVAGHARGRGIADALVEAAVTEAADGGATEVRLHVMLDNPRAVAFYERAGFAFDGAHGDAPRCDRMSRDLPSIG</sequence>
<dbReference type="Pfam" id="PF00583">
    <property type="entry name" value="Acetyltransf_1"/>
    <property type="match status" value="1"/>
</dbReference>
<accession>K1E6Q3</accession>
<dbReference type="STRING" id="1210046.B277_00920"/>
<dbReference type="Proteomes" id="UP000004474">
    <property type="component" value="Unassembled WGS sequence"/>
</dbReference>
<dbReference type="Gene3D" id="3.40.50.720">
    <property type="entry name" value="NAD(P)-binding Rossmann-like Domain"/>
    <property type="match status" value="1"/>
</dbReference>
<reference evidence="6 7" key="1">
    <citation type="journal article" date="2012" name="J. Bacteriol.">
        <title>Genome Sequence of Janibacter hoylei MTCC8307, Isolated from the Stratospheric Air.</title>
        <authorList>
            <person name="Pawar S.P."/>
            <person name="Dhotre D.P."/>
            <person name="Shetty S.A."/>
            <person name="Chowdhury S.P."/>
            <person name="Chaudhari B.L."/>
            <person name="Shouche Y.S."/>
        </authorList>
    </citation>
    <scope>NUCLEOTIDE SEQUENCE [LARGE SCALE GENOMIC DNA]</scope>
    <source>
        <strain evidence="6 7">PVAS-1</strain>
    </source>
</reference>
<dbReference type="HAMAP" id="MF_01925">
    <property type="entry name" value="P5C_reductase"/>
    <property type="match status" value="1"/>
</dbReference>
<dbReference type="InterPro" id="IPR016181">
    <property type="entry name" value="Acyl_CoA_acyltransferase"/>
</dbReference>
<dbReference type="SUPFAM" id="SSF48179">
    <property type="entry name" value="6-phosphogluconate dehydrogenase C-terminal domain-like"/>
    <property type="match status" value="1"/>
</dbReference>
<keyword evidence="4" id="KW-0028">Amino-acid biosynthesis</keyword>
<keyword evidence="2 4" id="KW-0521">NADP</keyword>
<comment type="pathway">
    <text evidence="4">Amino-acid biosynthesis; L-proline biosynthesis; L-proline from L-glutamate 5-semialdehyde: step 1/1.</text>
</comment>
<keyword evidence="3 4" id="KW-0560">Oxidoreductase</keyword>
<evidence type="ECO:0000313" key="6">
    <source>
        <dbReference type="EMBL" id="EKA62736.1"/>
    </source>
</evidence>
<keyword evidence="4" id="KW-0963">Cytoplasm</keyword>
<dbReference type="EC" id="1.5.1.2" evidence="4"/>
<dbReference type="InterPro" id="IPR029036">
    <property type="entry name" value="P5CR_dimer"/>
</dbReference>
<dbReference type="CDD" id="cd04301">
    <property type="entry name" value="NAT_SF"/>
    <property type="match status" value="1"/>
</dbReference>
<comment type="catalytic activity">
    <reaction evidence="4">
        <text>L-proline + NAD(+) = (S)-1-pyrroline-5-carboxylate + NADH + 2 H(+)</text>
        <dbReference type="Rhea" id="RHEA:14105"/>
        <dbReference type="ChEBI" id="CHEBI:15378"/>
        <dbReference type="ChEBI" id="CHEBI:17388"/>
        <dbReference type="ChEBI" id="CHEBI:57540"/>
        <dbReference type="ChEBI" id="CHEBI:57945"/>
        <dbReference type="ChEBI" id="CHEBI:60039"/>
        <dbReference type="EC" id="1.5.1.2"/>
    </reaction>
</comment>
<dbReference type="eggNOG" id="COG0456">
    <property type="taxonomic scope" value="Bacteria"/>
</dbReference>
<dbReference type="PROSITE" id="PS51186">
    <property type="entry name" value="GNAT"/>
    <property type="match status" value="1"/>
</dbReference>
<gene>
    <name evidence="4" type="primary">proC</name>
    <name evidence="6" type="ORF">B277_00920</name>
</gene>
<dbReference type="InterPro" id="IPR000182">
    <property type="entry name" value="GNAT_dom"/>
</dbReference>
<dbReference type="GO" id="GO:0004735">
    <property type="term" value="F:pyrroline-5-carboxylate reductase activity"/>
    <property type="evidence" value="ECO:0007669"/>
    <property type="project" value="UniProtKB-UniRule"/>
</dbReference>
<comment type="function">
    <text evidence="4">Catalyzes the reduction of 1-pyrroline-5-carboxylate (PCA) to L-proline.</text>
</comment>
<comment type="catalytic activity">
    <reaction evidence="4">
        <text>L-proline + NADP(+) = (S)-1-pyrroline-5-carboxylate + NADPH + 2 H(+)</text>
        <dbReference type="Rhea" id="RHEA:14109"/>
        <dbReference type="ChEBI" id="CHEBI:15378"/>
        <dbReference type="ChEBI" id="CHEBI:17388"/>
        <dbReference type="ChEBI" id="CHEBI:57783"/>
        <dbReference type="ChEBI" id="CHEBI:58349"/>
        <dbReference type="ChEBI" id="CHEBI:60039"/>
        <dbReference type="EC" id="1.5.1.2"/>
    </reaction>
</comment>
<dbReference type="InterPro" id="IPR000304">
    <property type="entry name" value="Pyrroline-COOH_reductase"/>
</dbReference>
<comment type="subcellular location">
    <subcellularLocation>
        <location evidence="4">Cytoplasm</location>
    </subcellularLocation>
</comment>